<evidence type="ECO:0000313" key="2">
    <source>
        <dbReference type="Proteomes" id="UP001234581"/>
    </source>
</evidence>
<reference evidence="1 2" key="1">
    <citation type="submission" date="2023-03" db="EMBL/GenBank/DDBJ databases">
        <title>Genome sequence of Lichtheimia ornata CBS 291.66.</title>
        <authorList>
            <person name="Mohabir J.T."/>
            <person name="Shea T.P."/>
            <person name="Kurbessoian T."/>
            <person name="Berby B."/>
            <person name="Fontaine J."/>
            <person name="Livny J."/>
            <person name="Gnirke A."/>
            <person name="Stajich J.E."/>
            <person name="Cuomo C.A."/>
        </authorList>
    </citation>
    <scope>NUCLEOTIDE SEQUENCE [LARGE SCALE GENOMIC DNA]</scope>
    <source>
        <strain evidence="1">CBS 291.66</strain>
    </source>
</reference>
<proteinExistence type="predicted"/>
<dbReference type="RefSeq" id="XP_058336981.1">
    <property type="nucleotide sequence ID" value="XM_058492231.1"/>
</dbReference>
<evidence type="ECO:0000313" key="1">
    <source>
        <dbReference type="EMBL" id="KAJ8652067.1"/>
    </source>
</evidence>
<protein>
    <submittedName>
        <fullName evidence="1">Uncharacterized protein</fullName>
    </submittedName>
</protein>
<sequence>MHLQGWIRRHGLLQPHRIDITASVVEVRTSMDRFGVDNLQNYASWQNKKQDLLVLLNEWKLWVEIRVALGARSDEKQYQSSDSAAWFKWANGVPEGCLYYLSALACKNHIGAATGADHPFKKLIKDFGPERCEDDHWMEDEDQVRAALSRRSRYMLGGLEGNALINHMRQLSESRWMRDRLPFHSLLEGSQVKITRNGSLVVLRWM</sequence>
<gene>
    <name evidence="1" type="ORF">O0I10_012298</name>
</gene>
<accession>A0AAD7USX3</accession>
<keyword evidence="2" id="KW-1185">Reference proteome</keyword>
<dbReference type="EMBL" id="JARTCD010000120">
    <property type="protein sequence ID" value="KAJ8652067.1"/>
    <property type="molecule type" value="Genomic_DNA"/>
</dbReference>
<dbReference type="Proteomes" id="UP001234581">
    <property type="component" value="Unassembled WGS sequence"/>
</dbReference>
<dbReference type="AlphaFoldDB" id="A0AAD7USX3"/>
<dbReference type="GeneID" id="83219672"/>
<comment type="caution">
    <text evidence="1">The sequence shown here is derived from an EMBL/GenBank/DDBJ whole genome shotgun (WGS) entry which is preliminary data.</text>
</comment>
<organism evidence="1 2">
    <name type="scientific">Lichtheimia ornata</name>
    <dbReference type="NCBI Taxonomy" id="688661"/>
    <lineage>
        <taxon>Eukaryota</taxon>
        <taxon>Fungi</taxon>
        <taxon>Fungi incertae sedis</taxon>
        <taxon>Mucoromycota</taxon>
        <taxon>Mucoromycotina</taxon>
        <taxon>Mucoromycetes</taxon>
        <taxon>Mucorales</taxon>
        <taxon>Lichtheimiaceae</taxon>
        <taxon>Lichtheimia</taxon>
    </lineage>
</organism>
<name>A0AAD7USX3_9FUNG</name>